<dbReference type="EMBL" id="KV460260">
    <property type="protein sequence ID" value="OBT92904.1"/>
    <property type="molecule type" value="Genomic_DNA"/>
</dbReference>
<keyword evidence="2" id="KW-0812">Transmembrane</keyword>
<organism evidence="3 4">
    <name type="scientific">Pseudogymnoascus verrucosus</name>
    <dbReference type="NCBI Taxonomy" id="342668"/>
    <lineage>
        <taxon>Eukaryota</taxon>
        <taxon>Fungi</taxon>
        <taxon>Dikarya</taxon>
        <taxon>Ascomycota</taxon>
        <taxon>Pezizomycotina</taxon>
        <taxon>Leotiomycetes</taxon>
        <taxon>Thelebolales</taxon>
        <taxon>Thelebolaceae</taxon>
        <taxon>Pseudogymnoascus</taxon>
    </lineage>
</organism>
<evidence type="ECO:0000313" key="3">
    <source>
        <dbReference type="EMBL" id="OBT92904.1"/>
    </source>
</evidence>
<keyword evidence="4" id="KW-1185">Reference proteome</keyword>
<dbReference type="GeneID" id="28842330"/>
<proteinExistence type="predicted"/>
<feature type="transmembrane region" description="Helical" evidence="2">
    <location>
        <begin position="73"/>
        <end position="100"/>
    </location>
</feature>
<keyword evidence="2" id="KW-1133">Transmembrane helix</keyword>
<reference evidence="4" key="2">
    <citation type="journal article" date="2018" name="Nat. Commun.">
        <title>Extreme sensitivity to ultraviolet light in the fungal pathogen causing white-nose syndrome of bats.</title>
        <authorList>
            <person name="Palmer J.M."/>
            <person name="Drees K.P."/>
            <person name="Foster J.T."/>
            <person name="Lindner D.L."/>
        </authorList>
    </citation>
    <scope>NUCLEOTIDE SEQUENCE [LARGE SCALE GENOMIC DNA]</scope>
    <source>
        <strain evidence="4">UAMH 10579</strain>
    </source>
</reference>
<dbReference type="Proteomes" id="UP000091956">
    <property type="component" value="Unassembled WGS sequence"/>
</dbReference>
<dbReference type="OrthoDB" id="10039566at2759"/>
<feature type="region of interest" description="Disordered" evidence="1">
    <location>
        <begin position="1"/>
        <end position="51"/>
    </location>
</feature>
<accession>A0A1B8GAQ0</accession>
<dbReference type="InterPro" id="IPR046368">
    <property type="entry name" value="Tag1"/>
</dbReference>
<evidence type="ECO:0008006" key="5">
    <source>
        <dbReference type="Google" id="ProtNLM"/>
    </source>
</evidence>
<keyword evidence="2" id="KW-0472">Membrane</keyword>
<evidence type="ECO:0000256" key="1">
    <source>
        <dbReference type="SAM" id="MobiDB-lite"/>
    </source>
</evidence>
<dbReference type="AlphaFoldDB" id="A0A1B8GAQ0"/>
<dbReference type="PANTHER" id="PTHR35895:SF2">
    <property type="match status" value="1"/>
</dbReference>
<evidence type="ECO:0000313" key="4">
    <source>
        <dbReference type="Proteomes" id="UP000091956"/>
    </source>
</evidence>
<protein>
    <recommendedName>
        <fullName evidence="5">DUF3712 domain-containing protein</fullName>
    </recommendedName>
</protein>
<dbReference type="Pfam" id="PF12505">
    <property type="entry name" value="DUF3712"/>
    <property type="match status" value="1"/>
</dbReference>
<reference evidence="3 4" key="1">
    <citation type="submission" date="2016-03" db="EMBL/GenBank/DDBJ databases">
        <title>Comparative genomics of Pseudogymnoascus destructans, the fungus causing white-nose syndrome of bats.</title>
        <authorList>
            <person name="Palmer J.M."/>
            <person name="Drees K.P."/>
            <person name="Foster J.T."/>
            <person name="Lindner D.L."/>
        </authorList>
    </citation>
    <scope>NUCLEOTIDE SEQUENCE [LARGE SCALE GENOMIC DNA]</scope>
    <source>
        <strain evidence="3 4">UAMH 10579</strain>
    </source>
</reference>
<gene>
    <name evidence="3" type="ORF">VE01_08944</name>
</gene>
<dbReference type="InterPro" id="IPR022185">
    <property type="entry name" value="DUF3712"/>
</dbReference>
<dbReference type="RefSeq" id="XP_018126637.1">
    <property type="nucleotide sequence ID" value="XM_018278362.1"/>
</dbReference>
<dbReference type="STRING" id="342668.A0A1B8GAQ0"/>
<dbReference type="GO" id="GO:0000329">
    <property type="term" value="C:fungal-type vacuole membrane"/>
    <property type="evidence" value="ECO:0007669"/>
    <property type="project" value="InterPro"/>
</dbReference>
<sequence length="415" mass="44431">MGNTGKDSIEEKTSHVIGANRPDFTAGRRSGKEKTSRGSVQQIENAGVMEEDSHPAKKRGCFARFWAHYKRHWCLYGLGGVIFLAIFLPIFFLIVFPAIAQRMVDDASLPIYSASITNPTPDSVQYSLFAGLNVPKPFSVKLKPIALNLLVDQNPPNRNPYITVQLPEQNLKGNATITVTNQTTNILDKEIFGTFLHSAVYQETFILSASGATDAYVGKLKAHISLDKKVELKGLNKLKGFGIASARAVLPAEADGTNLIAELTIPNASLVSFELGNVTLNIIVGGILLGNATMKNVYLVPGNNTVSARGVVNLKTAIMNLPAILSSQVGALTSGNIEMSASGNSTIYNGHHIDYYEKVLNALVLTTQFPLLSILMDSLTGVLGGNGGTAIPFASGYNVTNIIPLLQNLTAIAGF</sequence>
<dbReference type="PANTHER" id="PTHR35895">
    <property type="entry name" value="CHROMOSOME 16, WHOLE GENOME SHOTGUN SEQUENCE"/>
    <property type="match status" value="1"/>
</dbReference>
<name>A0A1B8GAQ0_9PEZI</name>
<evidence type="ECO:0000256" key="2">
    <source>
        <dbReference type="SAM" id="Phobius"/>
    </source>
</evidence>